<dbReference type="Proteomes" id="UP000013827">
    <property type="component" value="Unassembled WGS sequence"/>
</dbReference>
<keyword evidence="2" id="KW-1185">Reference proteome</keyword>
<dbReference type="AlphaFoldDB" id="A0A0D3JQG6"/>
<evidence type="ECO:0000313" key="1">
    <source>
        <dbReference type="EnsemblProtists" id="EOD25751"/>
    </source>
</evidence>
<dbReference type="GeneID" id="17271297"/>
<dbReference type="HOGENOM" id="CLU_664672_0_0_1"/>
<name>A0A0D3JQG6_EMIH1</name>
<accession>A0A0D3JQG6</accession>
<dbReference type="PaxDb" id="2903-EOD25751"/>
<dbReference type="KEGG" id="ehx:EMIHUDRAFT_205858"/>
<reference evidence="2" key="1">
    <citation type="journal article" date="2013" name="Nature">
        <title>Pan genome of the phytoplankton Emiliania underpins its global distribution.</title>
        <authorList>
            <person name="Read B.A."/>
            <person name="Kegel J."/>
            <person name="Klute M.J."/>
            <person name="Kuo A."/>
            <person name="Lefebvre S.C."/>
            <person name="Maumus F."/>
            <person name="Mayer C."/>
            <person name="Miller J."/>
            <person name="Monier A."/>
            <person name="Salamov A."/>
            <person name="Young J."/>
            <person name="Aguilar M."/>
            <person name="Claverie J.M."/>
            <person name="Frickenhaus S."/>
            <person name="Gonzalez K."/>
            <person name="Herman E.K."/>
            <person name="Lin Y.C."/>
            <person name="Napier J."/>
            <person name="Ogata H."/>
            <person name="Sarno A.F."/>
            <person name="Shmutz J."/>
            <person name="Schroeder D."/>
            <person name="de Vargas C."/>
            <person name="Verret F."/>
            <person name="von Dassow P."/>
            <person name="Valentin K."/>
            <person name="Van de Peer Y."/>
            <person name="Wheeler G."/>
            <person name="Dacks J.B."/>
            <person name="Delwiche C.F."/>
            <person name="Dyhrman S.T."/>
            <person name="Glockner G."/>
            <person name="John U."/>
            <person name="Richards T."/>
            <person name="Worden A.Z."/>
            <person name="Zhang X."/>
            <person name="Grigoriev I.V."/>
            <person name="Allen A.E."/>
            <person name="Bidle K."/>
            <person name="Borodovsky M."/>
            <person name="Bowler C."/>
            <person name="Brownlee C."/>
            <person name="Cock J.M."/>
            <person name="Elias M."/>
            <person name="Gladyshev V.N."/>
            <person name="Groth M."/>
            <person name="Guda C."/>
            <person name="Hadaegh A."/>
            <person name="Iglesias-Rodriguez M.D."/>
            <person name="Jenkins J."/>
            <person name="Jones B.M."/>
            <person name="Lawson T."/>
            <person name="Leese F."/>
            <person name="Lindquist E."/>
            <person name="Lobanov A."/>
            <person name="Lomsadze A."/>
            <person name="Malik S.B."/>
            <person name="Marsh M.E."/>
            <person name="Mackinder L."/>
            <person name="Mock T."/>
            <person name="Mueller-Roeber B."/>
            <person name="Pagarete A."/>
            <person name="Parker M."/>
            <person name="Probert I."/>
            <person name="Quesneville H."/>
            <person name="Raines C."/>
            <person name="Rensing S.A."/>
            <person name="Riano-Pachon D.M."/>
            <person name="Richier S."/>
            <person name="Rokitta S."/>
            <person name="Shiraiwa Y."/>
            <person name="Soanes D.M."/>
            <person name="van der Giezen M."/>
            <person name="Wahlund T.M."/>
            <person name="Williams B."/>
            <person name="Wilson W."/>
            <person name="Wolfe G."/>
            <person name="Wurch L.L."/>
        </authorList>
    </citation>
    <scope>NUCLEOTIDE SEQUENCE</scope>
</reference>
<proteinExistence type="predicted"/>
<sequence>MWKLDLLTRLPDGKVGPELSALCPAGARVLIGRRLSWTHPPSGAASDEPPSGAWRLDDDALATEQIVLRLPSARASGGVVPVAALLPGRKHSYLQVIGRDIVSPMQPGELYPLGDGDIVWLVGDPSGHHRHPIRMRRAPPDDSPRCYPAAATLPAEPSASAAVWLGGKYCSYDEGVNAKLEEALVARGKSSVRVRVGGRAYLVRRAEAGGDAEFEQVPVGQPSRARSVRRNEGLLEARGSLHEFEFSGAPDLTPSREDPFLQQVVNGASHAAACFGPGRPLHLVGHSAEAFTIDGADGSFKFAKGSEAAGVGAEFNGRLGTVKRRGGKGGGRWAVVVDGWAEKPVLLLDANLTPLPAGAEARVAELRRRGERVHRSLFAGMENVEGELLFLQRQTADEVLSALDYSLPTTMPFA</sequence>
<organism evidence="1 2">
    <name type="scientific">Emiliania huxleyi (strain CCMP1516)</name>
    <dbReference type="NCBI Taxonomy" id="280463"/>
    <lineage>
        <taxon>Eukaryota</taxon>
        <taxon>Haptista</taxon>
        <taxon>Haptophyta</taxon>
        <taxon>Prymnesiophyceae</taxon>
        <taxon>Isochrysidales</taxon>
        <taxon>Noelaerhabdaceae</taxon>
        <taxon>Emiliania</taxon>
    </lineage>
</organism>
<dbReference type="RefSeq" id="XP_005778180.1">
    <property type="nucleotide sequence ID" value="XM_005778123.1"/>
</dbReference>
<dbReference type="EnsemblProtists" id="EOD25751">
    <property type="protein sequence ID" value="EOD25751"/>
    <property type="gene ID" value="EMIHUDRAFT_205858"/>
</dbReference>
<protein>
    <submittedName>
        <fullName evidence="1">Uncharacterized protein</fullName>
    </submittedName>
</protein>
<evidence type="ECO:0000313" key="2">
    <source>
        <dbReference type="Proteomes" id="UP000013827"/>
    </source>
</evidence>
<reference evidence="1" key="2">
    <citation type="submission" date="2024-10" db="UniProtKB">
        <authorList>
            <consortium name="EnsemblProtists"/>
        </authorList>
    </citation>
    <scope>IDENTIFICATION</scope>
</reference>